<evidence type="ECO:0000313" key="3">
    <source>
        <dbReference type="Proteomes" id="UP000194474"/>
    </source>
</evidence>
<dbReference type="CDD" id="cd04301">
    <property type="entry name" value="NAT_SF"/>
    <property type="match status" value="1"/>
</dbReference>
<sequence length="141" mass="14920">MIRSLPIPGSDGNFVAALSSAKLPVDDVGEAGRSFFRFEKDGCLLGYGGFELYDRDALLRSIVVPEESRGAGAGRMVAEGMLREIGNAGGKRVYLLTTSAATFFEHLGFVLTDRADAPATILGTRQASSICSSATLLSRDV</sequence>
<dbReference type="Gene3D" id="3.40.630.30">
    <property type="match status" value="1"/>
</dbReference>
<name>A0A1Y6F0S6_9HYPH</name>
<dbReference type="SUPFAM" id="SSF55729">
    <property type="entry name" value="Acyl-CoA N-acyltransferases (Nat)"/>
    <property type="match status" value="1"/>
</dbReference>
<dbReference type="EMBL" id="FXWK01000001">
    <property type="protein sequence ID" value="SMQ68377.1"/>
    <property type="molecule type" value="Genomic_DNA"/>
</dbReference>
<dbReference type="OrthoDB" id="5197788at2"/>
<dbReference type="RefSeq" id="WP_086469883.1">
    <property type="nucleotide sequence ID" value="NZ_FXWK01000001.1"/>
</dbReference>
<accession>A0A1Y6F0S6</accession>
<proteinExistence type="predicted"/>
<feature type="domain" description="N-acetyltransferase" evidence="1">
    <location>
        <begin position="1"/>
        <end position="141"/>
    </location>
</feature>
<keyword evidence="2" id="KW-0808">Transferase</keyword>
<organism evidence="2 3">
    <name type="scientific">Devosia lucknowensis</name>
    <dbReference type="NCBI Taxonomy" id="1096929"/>
    <lineage>
        <taxon>Bacteria</taxon>
        <taxon>Pseudomonadati</taxon>
        <taxon>Pseudomonadota</taxon>
        <taxon>Alphaproteobacteria</taxon>
        <taxon>Hyphomicrobiales</taxon>
        <taxon>Devosiaceae</taxon>
        <taxon>Devosia</taxon>
    </lineage>
</organism>
<evidence type="ECO:0000313" key="2">
    <source>
        <dbReference type="EMBL" id="SMQ68377.1"/>
    </source>
</evidence>
<dbReference type="InterPro" id="IPR016181">
    <property type="entry name" value="Acyl_CoA_acyltransferase"/>
</dbReference>
<dbReference type="Pfam" id="PF00583">
    <property type="entry name" value="Acetyltransf_1"/>
    <property type="match status" value="1"/>
</dbReference>
<dbReference type="PROSITE" id="PS51186">
    <property type="entry name" value="GNAT"/>
    <property type="match status" value="1"/>
</dbReference>
<protein>
    <submittedName>
        <fullName evidence="2">Acetyltransferase (GNAT) family protein</fullName>
    </submittedName>
</protein>
<gene>
    <name evidence="2" type="ORF">SAMN06295905_1576</name>
</gene>
<keyword evidence="3" id="KW-1185">Reference proteome</keyword>
<dbReference type="InterPro" id="IPR000182">
    <property type="entry name" value="GNAT_dom"/>
</dbReference>
<evidence type="ECO:0000259" key="1">
    <source>
        <dbReference type="PROSITE" id="PS51186"/>
    </source>
</evidence>
<dbReference type="GO" id="GO:0016747">
    <property type="term" value="F:acyltransferase activity, transferring groups other than amino-acyl groups"/>
    <property type="evidence" value="ECO:0007669"/>
    <property type="project" value="InterPro"/>
</dbReference>
<reference evidence="3" key="1">
    <citation type="submission" date="2017-04" db="EMBL/GenBank/DDBJ databases">
        <authorList>
            <person name="Varghese N."/>
            <person name="Submissions S."/>
        </authorList>
    </citation>
    <scope>NUCLEOTIDE SEQUENCE [LARGE SCALE GENOMIC DNA]</scope>
</reference>
<dbReference type="AlphaFoldDB" id="A0A1Y6F0S6"/>
<dbReference type="Proteomes" id="UP000194474">
    <property type="component" value="Unassembled WGS sequence"/>
</dbReference>
<dbReference type="NCBIfam" id="NF040501">
    <property type="entry name" value="resist_ArsN2"/>
    <property type="match status" value="1"/>
</dbReference>